<keyword evidence="3 13" id="KW-0812">Transmembrane</keyword>
<sequence>MAAPWMTHQPSYPANVSDFSVNTALQYGNRTCGNNESFKFLAYTITYCIVFPVGLLCNSLALYVFLCLTPKTSVNRVFNMNLALSDVGFSLTLPFRLIYYLRGGHWDFPDWLCRWCVFSFYLNLYTSVLFLTSLSILRYLAVLYPIRNRSLVTVRRAQCVCLAIWLFVALSSTPFLLSGTLQGHGRVHCFEPSSLVSWRRIFALNYVAVTLGFLLPFLTILACYTCIIHRLMVRRMNAKQQPLNRRRAVHVTAVILLTFLLCFLPYHVARSIHLHAVVALPTGHPRRCEIIELLQKILVVTLCLAASNSCFNPLLYYFSGQTFRNTVRNSSRRWSRGSLSSFKQSSLLQGRAKSREHGPMLPVNSDSYPCDPAQENNVILDRAEDL</sequence>
<protein>
    <submittedName>
        <fullName evidence="15">Cysteinyl leukotriene receptor 2-like</fullName>
    </submittedName>
</protein>
<reference evidence="15 16" key="1">
    <citation type="submission" date="2019-04" db="EMBL/GenBank/DDBJ databases">
        <authorList>
            <consortium name="Wellcome Sanger Institute Data Sharing"/>
        </authorList>
    </citation>
    <scope>NUCLEOTIDE SEQUENCE [LARGE SCALE GENOMIC DNA]</scope>
</reference>
<dbReference type="GeneID" id="108923021"/>
<dbReference type="GeneTree" id="ENSGT00990000203527"/>
<keyword evidence="6" id="KW-0297">G-protein coupled receptor</keyword>
<keyword evidence="7" id="KW-1064">Adaptive immunity</keyword>
<reference evidence="15" key="2">
    <citation type="submission" date="2025-08" db="UniProtKB">
        <authorList>
            <consortium name="Ensembl"/>
        </authorList>
    </citation>
    <scope>IDENTIFICATION</scope>
</reference>
<name>A0A8C9SDM6_SCLFO</name>
<reference evidence="15" key="3">
    <citation type="submission" date="2025-09" db="UniProtKB">
        <authorList>
            <consortium name="Ensembl"/>
        </authorList>
    </citation>
    <scope>IDENTIFICATION</scope>
</reference>
<accession>A0A8C9SDM6</accession>
<comment type="subcellular location">
    <subcellularLocation>
        <location evidence="1">Cell membrane</location>
        <topology evidence="1">Multi-pass membrane protein</topology>
    </subcellularLocation>
</comment>
<dbReference type="PRINTS" id="PR01157">
    <property type="entry name" value="P2YPURNOCPTR"/>
</dbReference>
<keyword evidence="5 13" id="KW-1133">Transmembrane helix</keyword>
<dbReference type="PROSITE" id="PS50262">
    <property type="entry name" value="G_PROTEIN_RECEP_F1_2"/>
    <property type="match status" value="1"/>
</dbReference>
<dbReference type="Proteomes" id="UP000694397">
    <property type="component" value="Chromosome 13"/>
</dbReference>
<dbReference type="PANTHER" id="PTHR24231">
    <property type="entry name" value="PURINOCEPTOR-RELATED G-PROTEIN COUPLED RECEPTOR"/>
    <property type="match status" value="1"/>
</dbReference>
<feature type="transmembrane region" description="Helical" evidence="13">
    <location>
        <begin position="120"/>
        <end position="141"/>
    </location>
</feature>
<dbReference type="SUPFAM" id="SSF81321">
    <property type="entry name" value="Family A G protein-coupled receptor-like"/>
    <property type="match status" value="1"/>
</dbReference>
<dbReference type="AlphaFoldDB" id="A0A8C9SDM6"/>
<keyword evidence="4" id="KW-0391">Immunity</keyword>
<evidence type="ECO:0000256" key="13">
    <source>
        <dbReference type="SAM" id="Phobius"/>
    </source>
</evidence>
<keyword evidence="16" id="KW-1185">Reference proteome</keyword>
<feature type="transmembrane region" description="Helical" evidence="13">
    <location>
        <begin position="297"/>
        <end position="318"/>
    </location>
</feature>
<dbReference type="Gene3D" id="1.20.1070.10">
    <property type="entry name" value="Rhodopsin 7-helix transmembrane proteins"/>
    <property type="match status" value="1"/>
</dbReference>
<evidence type="ECO:0000256" key="12">
    <source>
        <dbReference type="SAM" id="MobiDB-lite"/>
    </source>
</evidence>
<dbReference type="GO" id="GO:0005886">
    <property type="term" value="C:plasma membrane"/>
    <property type="evidence" value="ECO:0007669"/>
    <property type="project" value="UniProtKB-SubCell"/>
</dbReference>
<dbReference type="PRINTS" id="PR00237">
    <property type="entry name" value="GPCRRHODOPSN"/>
</dbReference>
<evidence type="ECO:0000256" key="11">
    <source>
        <dbReference type="ARBA" id="ARBA00023224"/>
    </source>
</evidence>
<dbReference type="OrthoDB" id="9990906at2759"/>
<evidence type="ECO:0000313" key="15">
    <source>
        <dbReference type="Ensembl" id="ENSSFOP00015035162.2"/>
    </source>
</evidence>
<dbReference type="InterPro" id="IPR017452">
    <property type="entry name" value="GPCR_Rhodpsn_7TM"/>
</dbReference>
<dbReference type="RefSeq" id="XP_018588987.2">
    <property type="nucleotide sequence ID" value="XM_018733471.2"/>
</dbReference>
<dbReference type="Pfam" id="PF00001">
    <property type="entry name" value="7tm_1"/>
    <property type="match status" value="1"/>
</dbReference>
<dbReference type="FunFam" id="1.20.1070.10:FF:000017">
    <property type="entry name" value="lysophosphatidic acid receptor 4"/>
    <property type="match status" value="1"/>
</dbReference>
<feature type="transmembrane region" description="Helical" evidence="13">
    <location>
        <begin position="78"/>
        <end position="100"/>
    </location>
</feature>
<dbReference type="GO" id="GO:0002250">
    <property type="term" value="P:adaptive immune response"/>
    <property type="evidence" value="ECO:0007669"/>
    <property type="project" value="UniProtKB-KW"/>
</dbReference>
<feature type="region of interest" description="Disordered" evidence="12">
    <location>
        <begin position="345"/>
        <end position="366"/>
    </location>
</feature>
<keyword evidence="10" id="KW-0675">Receptor</keyword>
<evidence type="ECO:0000256" key="7">
    <source>
        <dbReference type="ARBA" id="ARBA00023130"/>
    </source>
</evidence>
<dbReference type="InterPro" id="IPR000276">
    <property type="entry name" value="GPCR_Rhodpsn"/>
</dbReference>
<keyword evidence="2" id="KW-1003">Cell membrane</keyword>
<evidence type="ECO:0000256" key="1">
    <source>
        <dbReference type="ARBA" id="ARBA00004651"/>
    </source>
</evidence>
<keyword evidence="8 13" id="KW-0472">Membrane</keyword>
<feature type="transmembrane region" description="Helical" evidence="13">
    <location>
        <begin position="248"/>
        <end position="268"/>
    </location>
</feature>
<evidence type="ECO:0000256" key="3">
    <source>
        <dbReference type="ARBA" id="ARBA00022692"/>
    </source>
</evidence>
<evidence type="ECO:0000256" key="4">
    <source>
        <dbReference type="ARBA" id="ARBA00022859"/>
    </source>
</evidence>
<feature type="transmembrane region" description="Helical" evidence="13">
    <location>
        <begin position="162"/>
        <end position="181"/>
    </location>
</feature>
<feature type="transmembrane region" description="Helical" evidence="13">
    <location>
        <begin position="201"/>
        <end position="227"/>
    </location>
</feature>
<evidence type="ECO:0000256" key="2">
    <source>
        <dbReference type="ARBA" id="ARBA00022475"/>
    </source>
</evidence>
<evidence type="ECO:0000256" key="5">
    <source>
        <dbReference type="ARBA" id="ARBA00022989"/>
    </source>
</evidence>
<feature type="transmembrane region" description="Helical" evidence="13">
    <location>
        <begin position="40"/>
        <end position="66"/>
    </location>
</feature>
<gene>
    <name evidence="15" type="primary">cysltr3</name>
</gene>
<dbReference type="Ensembl" id="ENSSFOT00015035546.2">
    <property type="protein sequence ID" value="ENSSFOP00015035162.2"/>
    <property type="gene ID" value="ENSSFOG00015022396.2"/>
</dbReference>
<feature type="domain" description="G-protein coupled receptors family 1 profile" evidence="14">
    <location>
        <begin position="57"/>
        <end position="316"/>
    </location>
</feature>
<keyword evidence="9" id="KW-1015">Disulfide bond</keyword>
<evidence type="ECO:0000256" key="10">
    <source>
        <dbReference type="ARBA" id="ARBA00023170"/>
    </source>
</evidence>
<keyword evidence="11" id="KW-0807">Transducer</keyword>
<evidence type="ECO:0000256" key="6">
    <source>
        <dbReference type="ARBA" id="ARBA00023040"/>
    </source>
</evidence>
<dbReference type="GO" id="GO:0004930">
    <property type="term" value="F:G protein-coupled receptor activity"/>
    <property type="evidence" value="ECO:0007669"/>
    <property type="project" value="UniProtKB-KW"/>
</dbReference>
<proteinExistence type="predicted"/>
<evidence type="ECO:0000313" key="16">
    <source>
        <dbReference type="Proteomes" id="UP000694397"/>
    </source>
</evidence>
<evidence type="ECO:0000259" key="14">
    <source>
        <dbReference type="PROSITE" id="PS50262"/>
    </source>
</evidence>
<evidence type="ECO:0000256" key="9">
    <source>
        <dbReference type="ARBA" id="ARBA00023157"/>
    </source>
</evidence>
<dbReference type="PANTHER" id="PTHR24231:SF52">
    <property type="entry name" value="CYSTEINYL LEUKOTRIENE RECEPTOR 2-LIKE"/>
    <property type="match status" value="1"/>
</dbReference>
<organism evidence="15 16">
    <name type="scientific">Scleropages formosus</name>
    <name type="common">Asian bonytongue</name>
    <name type="synonym">Osteoglossum formosum</name>
    <dbReference type="NCBI Taxonomy" id="113540"/>
    <lineage>
        <taxon>Eukaryota</taxon>
        <taxon>Metazoa</taxon>
        <taxon>Chordata</taxon>
        <taxon>Craniata</taxon>
        <taxon>Vertebrata</taxon>
        <taxon>Euteleostomi</taxon>
        <taxon>Actinopterygii</taxon>
        <taxon>Neopterygii</taxon>
        <taxon>Teleostei</taxon>
        <taxon>Osteoglossocephala</taxon>
        <taxon>Osteoglossomorpha</taxon>
        <taxon>Osteoglossiformes</taxon>
        <taxon>Osteoglossidae</taxon>
        <taxon>Scleropages</taxon>
    </lineage>
</organism>
<evidence type="ECO:0000256" key="8">
    <source>
        <dbReference type="ARBA" id="ARBA00023136"/>
    </source>
</evidence>